<feature type="compositionally biased region" description="Basic and acidic residues" evidence="1">
    <location>
        <begin position="12"/>
        <end position="27"/>
    </location>
</feature>
<reference evidence="2 3" key="1">
    <citation type="journal article" date="2012" name="J. Bacteriol.">
        <title>Genome Sequence of the Bacteriocin-Producing Strain Lactococcus garvieae DCC43.</title>
        <authorList>
            <person name="Gabrielsen C."/>
            <person name="Brede D.A."/>
            <person name="Hernandez P.E."/>
            <person name="Nes I.F."/>
            <person name="Diep D.B."/>
        </authorList>
    </citation>
    <scope>NUCLEOTIDE SEQUENCE [LARGE SCALE GENOMIC DNA]</scope>
    <source>
        <strain evidence="2 3">DCC43</strain>
    </source>
</reference>
<dbReference type="Proteomes" id="UP000006787">
    <property type="component" value="Unassembled WGS sequence"/>
</dbReference>
<sequence>MLFKRQKKNKRIEKSEKKSYNKDKEKGLATNKSHVAD</sequence>
<dbReference type="EMBL" id="AMQS01000032">
    <property type="protein sequence ID" value="EKF50813.1"/>
    <property type="molecule type" value="Genomic_DNA"/>
</dbReference>
<dbReference type="PATRIC" id="fig|1231377.3.peg.1845"/>
<dbReference type="AlphaFoldDB" id="K2NT94"/>
<feature type="region of interest" description="Disordered" evidence="1">
    <location>
        <begin position="1"/>
        <end position="37"/>
    </location>
</feature>
<accession>K2NT94</accession>
<comment type="caution">
    <text evidence="2">The sequence shown here is derived from an EMBL/GenBank/DDBJ whole genome shotgun (WGS) entry which is preliminary data.</text>
</comment>
<feature type="compositionally biased region" description="Basic residues" evidence="1">
    <location>
        <begin position="1"/>
        <end position="11"/>
    </location>
</feature>
<protein>
    <submittedName>
        <fullName evidence="2">Uncharacterized protein</fullName>
    </submittedName>
</protein>
<evidence type="ECO:0000256" key="1">
    <source>
        <dbReference type="SAM" id="MobiDB-lite"/>
    </source>
</evidence>
<proteinExistence type="predicted"/>
<gene>
    <name evidence="2" type="ORF">C426_1864</name>
</gene>
<evidence type="ECO:0000313" key="2">
    <source>
        <dbReference type="EMBL" id="EKF50813.1"/>
    </source>
</evidence>
<organism evidence="2 3">
    <name type="scientific">Lactococcus garvieae DCC43</name>
    <dbReference type="NCBI Taxonomy" id="1231377"/>
    <lineage>
        <taxon>Bacteria</taxon>
        <taxon>Bacillati</taxon>
        <taxon>Bacillota</taxon>
        <taxon>Bacilli</taxon>
        <taxon>Lactobacillales</taxon>
        <taxon>Streptococcaceae</taxon>
        <taxon>Lactococcus</taxon>
    </lineage>
</organism>
<name>K2NT94_9LACT</name>
<evidence type="ECO:0000313" key="3">
    <source>
        <dbReference type="Proteomes" id="UP000006787"/>
    </source>
</evidence>